<keyword evidence="3" id="KW-1185">Reference proteome</keyword>
<evidence type="ECO:0000259" key="1">
    <source>
        <dbReference type="Pfam" id="PF01551"/>
    </source>
</evidence>
<dbReference type="Gene3D" id="2.70.70.10">
    <property type="entry name" value="Glucose Permease (Domain IIA)"/>
    <property type="match status" value="1"/>
</dbReference>
<organism evidence="2 3">
    <name type="scientific">Paenibacillus xylanexedens</name>
    <dbReference type="NCBI Taxonomy" id="528191"/>
    <lineage>
        <taxon>Bacteria</taxon>
        <taxon>Bacillati</taxon>
        <taxon>Bacillota</taxon>
        <taxon>Bacilli</taxon>
        <taxon>Bacillales</taxon>
        <taxon>Paenibacillaceae</taxon>
        <taxon>Paenibacillus</taxon>
    </lineage>
</organism>
<dbReference type="CDD" id="cd12797">
    <property type="entry name" value="M23_peptidase"/>
    <property type="match status" value="1"/>
</dbReference>
<dbReference type="Pfam" id="PF01551">
    <property type="entry name" value="Peptidase_M23"/>
    <property type="match status" value="1"/>
</dbReference>
<protein>
    <submittedName>
        <fullName evidence="2">Murein DD-endopeptidase MepM/ murein hydrolase activator NlpD</fullName>
    </submittedName>
</protein>
<dbReference type="Proteomes" id="UP000810207">
    <property type="component" value="Unassembled WGS sequence"/>
</dbReference>
<dbReference type="PANTHER" id="PTHR21666">
    <property type="entry name" value="PEPTIDASE-RELATED"/>
    <property type="match status" value="1"/>
</dbReference>
<reference evidence="2 3" key="1">
    <citation type="submission" date="2021-03" db="EMBL/GenBank/DDBJ databases">
        <title>Genomic Encyclopedia of Type Strains, Phase IV (KMG-IV): sequencing the most valuable type-strain genomes for metagenomic binning, comparative biology and taxonomic classification.</title>
        <authorList>
            <person name="Goeker M."/>
        </authorList>
    </citation>
    <scope>NUCLEOTIDE SEQUENCE [LARGE SCALE GENOMIC DNA]</scope>
    <source>
        <strain evidence="2 3">DSM 21292</strain>
    </source>
</reference>
<dbReference type="InterPro" id="IPR016047">
    <property type="entry name" value="M23ase_b-sheet_dom"/>
</dbReference>
<evidence type="ECO:0000313" key="3">
    <source>
        <dbReference type="Proteomes" id="UP000810207"/>
    </source>
</evidence>
<gene>
    <name evidence="2" type="ORF">J2Z28_000491</name>
</gene>
<evidence type="ECO:0000313" key="2">
    <source>
        <dbReference type="EMBL" id="MBP2243881.1"/>
    </source>
</evidence>
<dbReference type="InterPro" id="IPR011055">
    <property type="entry name" value="Dup_hybrid_motif"/>
</dbReference>
<feature type="domain" description="M23ase beta-sheet core" evidence="1">
    <location>
        <begin position="27"/>
        <end position="126"/>
    </location>
</feature>
<dbReference type="PANTHER" id="PTHR21666:SF270">
    <property type="entry name" value="MUREIN HYDROLASE ACTIVATOR ENVC"/>
    <property type="match status" value="1"/>
</dbReference>
<dbReference type="EMBL" id="JAGIKV010000002">
    <property type="protein sequence ID" value="MBP2243881.1"/>
    <property type="molecule type" value="Genomic_DNA"/>
</dbReference>
<dbReference type="GO" id="GO:0016787">
    <property type="term" value="F:hydrolase activity"/>
    <property type="evidence" value="ECO:0007669"/>
    <property type="project" value="UniProtKB-KW"/>
</dbReference>
<comment type="caution">
    <text evidence="2">The sequence shown here is derived from an EMBL/GenBank/DDBJ whole genome shotgun (WGS) entry which is preliminary data.</text>
</comment>
<keyword evidence="2" id="KW-0378">Hydrolase</keyword>
<dbReference type="InterPro" id="IPR050570">
    <property type="entry name" value="Cell_wall_metabolism_enzyme"/>
</dbReference>
<name>A0ABS4RN83_PAEXY</name>
<sequence length="200" mass="22335">MLKIQFEGYRLTSPFGWRIHPVHKTRKFHKGVDLVVSPSNGPLYAFVGGEFLHAKMGVTGSGFGNYGNTVAIWDDMGYLHIYAHMSSVSVTVGQRVKYGGKIGNQGSTGISAGPHLHYEIRKKTSPSFGFTVDESGVVEPTQYLINYYRQQPTVDKGEEPMTAEERDGSRIWKPHQKHKRNGSRLKSQGGVCALQRLHCR</sequence>
<accession>A0ABS4RN83</accession>
<proteinExistence type="predicted"/>
<dbReference type="RefSeq" id="WP_211081056.1">
    <property type="nucleotide sequence ID" value="NZ_CBCSLC010000022.1"/>
</dbReference>
<dbReference type="SUPFAM" id="SSF51261">
    <property type="entry name" value="Duplicated hybrid motif"/>
    <property type="match status" value="1"/>
</dbReference>